<proteinExistence type="predicted"/>
<sequence length="571" mass="61515">MGGSAANDEEADQAASRGSAAKPQNSGRRRLRSMTDIEGTVASVRYVLGDGPFAEIGEARVVVTDPTGEHIAVGGSAGYPQWAGRDVAKTSGTGVWNHVGVYDARTLRCRWLLQLRWPVNALAFHPERPILAVGSGSYDGGYMFEGELTLLDLDSGRDVSILKASREVTRLCWRDGQTLEVTLSVRDDDELEELGTSAVTTTITLDDWTAVSARSVRVADFPATPVEGVDDTNRATAEAALRAIASGMGLRRVLRRRVWAVAALADGRVLAGLDQVAAECWTGAGEPLWSLPTDGTGCQILVDPGGATAIVNTWRGRWDDPRAIIERVGLADGSREPLHILGYPAVITTDDSGRFAVRDTSYEGGHRPTPVFDPSGALVAEVQLGRYDLFNHFFDIRRAPALLFLKGMGKEPYEDKWVVALDPERHVIEPLFPLAWDAVCGRQILDAPGVFISDAEGDAVIHAGWLHHGHGLLPGNVHVVRRSYPDGRARWTHSADHQVTAVDALGGIVYVTFNSGELLALRTTDGHVLGRQRLMANGHPVVPLSLGTHPPDTVVIGTMDGRILVCRVGKA</sequence>
<evidence type="ECO:0000256" key="1">
    <source>
        <dbReference type="SAM" id="MobiDB-lite"/>
    </source>
</evidence>
<dbReference type="AlphaFoldDB" id="A0A5M3WPW2"/>
<dbReference type="InterPro" id="IPR015943">
    <property type="entry name" value="WD40/YVTN_repeat-like_dom_sf"/>
</dbReference>
<feature type="region of interest" description="Disordered" evidence="1">
    <location>
        <begin position="1"/>
        <end position="34"/>
    </location>
</feature>
<organism evidence="2 3">
    <name type="scientific">Acrocarpospora macrocephala</name>
    <dbReference type="NCBI Taxonomy" id="150177"/>
    <lineage>
        <taxon>Bacteria</taxon>
        <taxon>Bacillati</taxon>
        <taxon>Actinomycetota</taxon>
        <taxon>Actinomycetes</taxon>
        <taxon>Streptosporangiales</taxon>
        <taxon>Streptosporangiaceae</taxon>
        <taxon>Acrocarpospora</taxon>
    </lineage>
</organism>
<reference evidence="2 3" key="1">
    <citation type="submission" date="2019-10" db="EMBL/GenBank/DDBJ databases">
        <title>Whole genome shotgun sequence of Acrocarpospora macrocephala NBRC 16266.</title>
        <authorList>
            <person name="Ichikawa N."/>
            <person name="Kimura A."/>
            <person name="Kitahashi Y."/>
            <person name="Komaki H."/>
            <person name="Oguchi A."/>
        </authorList>
    </citation>
    <scope>NUCLEOTIDE SEQUENCE [LARGE SCALE GENOMIC DNA]</scope>
    <source>
        <strain evidence="2 3">NBRC 16266</strain>
    </source>
</reference>
<dbReference type="EMBL" id="BLAE01000019">
    <property type="protein sequence ID" value="GES10172.1"/>
    <property type="molecule type" value="Genomic_DNA"/>
</dbReference>
<protein>
    <submittedName>
        <fullName evidence="2">Uncharacterized protein</fullName>
    </submittedName>
</protein>
<evidence type="ECO:0000313" key="3">
    <source>
        <dbReference type="Proteomes" id="UP000331127"/>
    </source>
</evidence>
<dbReference type="Gene3D" id="2.130.10.10">
    <property type="entry name" value="YVTN repeat-like/Quinoprotein amine dehydrogenase"/>
    <property type="match status" value="1"/>
</dbReference>
<dbReference type="SUPFAM" id="SSF69322">
    <property type="entry name" value="Tricorn protease domain 2"/>
    <property type="match status" value="1"/>
</dbReference>
<accession>A0A5M3WPW2</accession>
<keyword evidence="3" id="KW-1185">Reference proteome</keyword>
<name>A0A5M3WPW2_9ACTN</name>
<evidence type="ECO:0000313" key="2">
    <source>
        <dbReference type="EMBL" id="GES10172.1"/>
    </source>
</evidence>
<comment type="caution">
    <text evidence="2">The sequence shown here is derived from an EMBL/GenBank/DDBJ whole genome shotgun (WGS) entry which is preliminary data.</text>
</comment>
<gene>
    <name evidence="2" type="ORF">Amac_037690</name>
</gene>
<dbReference type="Proteomes" id="UP000331127">
    <property type="component" value="Unassembled WGS sequence"/>
</dbReference>